<feature type="compositionally biased region" description="Pro residues" evidence="1">
    <location>
        <begin position="42"/>
        <end position="57"/>
    </location>
</feature>
<protein>
    <submittedName>
        <fullName evidence="3">Uncharacterized protein</fullName>
    </submittedName>
</protein>
<accession>A0ABX1RI15</accession>
<gene>
    <name evidence="3" type="ORF">HF577_23460</name>
</gene>
<feature type="region of interest" description="Disordered" evidence="1">
    <location>
        <begin position="33"/>
        <end position="63"/>
    </location>
</feature>
<feature type="signal peptide" evidence="2">
    <location>
        <begin position="1"/>
        <end position="17"/>
    </location>
</feature>
<dbReference type="Proteomes" id="UP001296706">
    <property type="component" value="Unassembled WGS sequence"/>
</dbReference>
<dbReference type="EMBL" id="JAAXKY010000086">
    <property type="protein sequence ID" value="NMH80037.1"/>
    <property type="molecule type" value="Genomic_DNA"/>
</dbReference>
<feature type="chain" id="PRO_5045971736" evidence="2">
    <location>
        <begin position="18"/>
        <end position="151"/>
    </location>
</feature>
<sequence length="151" mass="14475">MLITTMRVRLVLSAALAAPALLVAGCSAGVPGTPAPQSGGTPVPPVPAPAPQGPTPESPADDCSVTVQGPGRISMTGSGRVSTRNGASSVSCGTGPLVGITTIGDDGVSFSAADGAATTVAEGATTPVGQYQISVLESGAGAARIRIVPQG</sequence>
<name>A0ABX1RI15_9PSEU</name>
<keyword evidence="4" id="KW-1185">Reference proteome</keyword>
<evidence type="ECO:0000256" key="2">
    <source>
        <dbReference type="SAM" id="SignalP"/>
    </source>
</evidence>
<reference evidence="3 4" key="1">
    <citation type="submission" date="2020-04" db="EMBL/GenBank/DDBJ databases">
        <authorList>
            <person name="Klaysubun C."/>
            <person name="Duangmal K."/>
            <person name="Lipun K."/>
        </authorList>
    </citation>
    <scope>NUCLEOTIDE SEQUENCE [LARGE SCALE GENOMIC DNA]</scope>
    <source>
        <strain evidence="3 4">JCM 11839</strain>
    </source>
</reference>
<feature type="region of interest" description="Disordered" evidence="1">
    <location>
        <begin position="69"/>
        <end position="88"/>
    </location>
</feature>
<dbReference type="PROSITE" id="PS51257">
    <property type="entry name" value="PROKAR_LIPOPROTEIN"/>
    <property type="match status" value="1"/>
</dbReference>
<evidence type="ECO:0000313" key="4">
    <source>
        <dbReference type="Proteomes" id="UP001296706"/>
    </source>
</evidence>
<evidence type="ECO:0000256" key="1">
    <source>
        <dbReference type="SAM" id="MobiDB-lite"/>
    </source>
</evidence>
<feature type="compositionally biased region" description="Polar residues" evidence="1">
    <location>
        <begin position="75"/>
        <end position="88"/>
    </location>
</feature>
<evidence type="ECO:0000313" key="3">
    <source>
        <dbReference type="EMBL" id="NMH80037.1"/>
    </source>
</evidence>
<comment type="caution">
    <text evidence="3">The sequence shown here is derived from an EMBL/GenBank/DDBJ whole genome shotgun (WGS) entry which is preliminary data.</text>
</comment>
<organism evidence="3 4">
    <name type="scientific">Pseudonocardia xinjiangensis</name>
    <dbReference type="NCBI Taxonomy" id="75289"/>
    <lineage>
        <taxon>Bacteria</taxon>
        <taxon>Bacillati</taxon>
        <taxon>Actinomycetota</taxon>
        <taxon>Actinomycetes</taxon>
        <taxon>Pseudonocardiales</taxon>
        <taxon>Pseudonocardiaceae</taxon>
        <taxon>Pseudonocardia</taxon>
    </lineage>
</organism>
<proteinExistence type="predicted"/>
<keyword evidence="2" id="KW-0732">Signal</keyword>
<dbReference type="RefSeq" id="WP_169398095.1">
    <property type="nucleotide sequence ID" value="NZ_BAAAJH010000014.1"/>
</dbReference>